<proteinExistence type="inferred from homology"/>
<dbReference type="InterPro" id="IPR003337">
    <property type="entry name" value="Trehalose_PPase"/>
</dbReference>
<dbReference type="NCBIfam" id="TIGR00685">
    <property type="entry name" value="T6PP"/>
    <property type="match status" value="1"/>
</dbReference>
<evidence type="ECO:0000313" key="2">
    <source>
        <dbReference type="EMBL" id="MBN9645069.1"/>
    </source>
</evidence>
<sequence>MVSLPQQLAECGRLLVVSDFDGTIAPLTGNTFSPQPNMLSVAALEKLARLAGTTVAVLSGRDLATLSTVTDFSPAIVLAGSHGAETTSIDSPVTAEQRDRVHRAAEALEHLAAGVAGCFVERKPFQACLHVRKVTDTAVAQTLMSRAVDTGAAMDGIHTTVGSCIVELSASSITKGDWITRQRTATGADRVVFLGDDTTDEAGFAVLTETDLGVKVGPGATAATARVADVDEVGVFLTLLADRRAAHTAL</sequence>
<organism evidence="2 3">
    <name type="scientific">Corynebacterium mendelii</name>
    <dbReference type="NCBI Taxonomy" id="2765362"/>
    <lineage>
        <taxon>Bacteria</taxon>
        <taxon>Bacillati</taxon>
        <taxon>Actinomycetota</taxon>
        <taxon>Actinomycetes</taxon>
        <taxon>Mycobacteriales</taxon>
        <taxon>Corynebacteriaceae</taxon>
        <taxon>Corynebacterium</taxon>
    </lineage>
</organism>
<dbReference type="AlphaFoldDB" id="A0A939E166"/>
<evidence type="ECO:0000256" key="1">
    <source>
        <dbReference type="RuleBase" id="RU361117"/>
    </source>
</evidence>
<dbReference type="GO" id="GO:0046872">
    <property type="term" value="F:metal ion binding"/>
    <property type="evidence" value="ECO:0007669"/>
    <property type="project" value="UniProtKB-KW"/>
</dbReference>
<name>A0A939E166_9CORY</name>
<dbReference type="Pfam" id="PF02358">
    <property type="entry name" value="Trehalose_PPase"/>
    <property type="match status" value="1"/>
</dbReference>
<keyword evidence="3" id="KW-1185">Reference proteome</keyword>
<keyword evidence="1" id="KW-0479">Metal-binding</keyword>
<dbReference type="GO" id="GO:0005992">
    <property type="term" value="P:trehalose biosynthetic process"/>
    <property type="evidence" value="ECO:0007669"/>
    <property type="project" value="InterPro"/>
</dbReference>
<protein>
    <recommendedName>
        <fullName evidence="1">Trehalose 6-phosphate phosphatase</fullName>
        <ecNumber evidence="1">3.1.3.12</ecNumber>
    </recommendedName>
</protein>
<dbReference type="SUPFAM" id="SSF56784">
    <property type="entry name" value="HAD-like"/>
    <property type="match status" value="1"/>
</dbReference>
<dbReference type="Gene3D" id="3.30.70.1020">
    <property type="entry name" value="Trehalose-6-phosphate phosphatase related protein, domain 2"/>
    <property type="match status" value="1"/>
</dbReference>
<dbReference type="GO" id="GO:0004805">
    <property type="term" value="F:trehalose-phosphatase activity"/>
    <property type="evidence" value="ECO:0007669"/>
    <property type="project" value="UniProtKB-EC"/>
</dbReference>
<comment type="caution">
    <text evidence="2">The sequence shown here is derived from an EMBL/GenBank/DDBJ whole genome shotgun (WGS) entry which is preliminary data.</text>
</comment>
<keyword evidence="1" id="KW-0460">Magnesium</keyword>
<dbReference type="EC" id="3.1.3.12" evidence="1"/>
<comment type="catalytic activity">
    <reaction evidence="1">
        <text>alpha,alpha-trehalose 6-phosphate + H2O = alpha,alpha-trehalose + phosphate</text>
        <dbReference type="Rhea" id="RHEA:23420"/>
        <dbReference type="ChEBI" id="CHEBI:15377"/>
        <dbReference type="ChEBI" id="CHEBI:16551"/>
        <dbReference type="ChEBI" id="CHEBI:43474"/>
        <dbReference type="ChEBI" id="CHEBI:58429"/>
        <dbReference type="EC" id="3.1.3.12"/>
    </reaction>
</comment>
<accession>A0A939E166</accession>
<dbReference type="RefSeq" id="WP_207279551.1">
    <property type="nucleotide sequence ID" value="NZ_JAFLEQ010000017.1"/>
</dbReference>
<dbReference type="EMBL" id="JAFLEQ010000017">
    <property type="protein sequence ID" value="MBN9645069.1"/>
    <property type="molecule type" value="Genomic_DNA"/>
</dbReference>
<keyword evidence="1 2" id="KW-0378">Hydrolase</keyword>
<comment type="cofactor">
    <cofactor evidence="1">
        <name>Mg(2+)</name>
        <dbReference type="ChEBI" id="CHEBI:18420"/>
    </cofactor>
</comment>
<comment type="similarity">
    <text evidence="1">Belongs to the trehalose phosphatase family.</text>
</comment>
<gene>
    <name evidence="2" type="primary">otsB</name>
    <name evidence="2" type="ORF">JZY06_10690</name>
</gene>
<reference evidence="2" key="1">
    <citation type="submission" date="2021-03" db="EMBL/GenBank/DDBJ databases">
        <authorList>
            <person name="Sun Q."/>
        </authorList>
    </citation>
    <scope>NUCLEOTIDE SEQUENCE</scope>
    <source>
        <strain evidence="2">CCM 8862</strain>
    </source>
</reference>
<comment type="pathway">
    <text evidence="1">Glycan biosynthesis; trehalose biosynthesis.</text>
</comment>
<dbReference type="Gene3D" id="3.40.50.1000">
    <property type="entry name" value="HAD superfamily/HAD-like"/>
    <property type="match status" value="1"/>
</dbReference>
<comment type="function">
    <text evidence="1">Removes the phosphate from trehalose 6-phosphate to produce free trehalose.</text>
</comment>
<dbReference type="InterPro" id="IPR023214">
    <property type="entry name" value="HAD_sf"/>
</dbReference>
<dbReference type="InterPro" id="IPR036412">
    <property type="entry name" value="HAD-like_sf"/>
</dbReference>
<evidence type="ECO:0000313" key="3">
    <source>
        <dbReference type="Proteomes" id="UP000664332"/>
    </source>
</evidence>
<dbReference type="Proteomes" id="UP000664332">
    <property type="component" value="Unassembled WGS sequence"/>
</dbReference>